<evidence type="ECO:0008006" key="3">
    <source>
        <dbReference type="Google" id="ProtNLM"/>
    </source>
</evidence>
<proteinExistence type="predicted"/>
<accession>A0AB34IU69</accession>
<sequence length="237" mass="26857">MIEGIVADWETAWKKVLTHFVNARLEQYQLAGWKDPQLYFGKELADKVVKWRQNPPQNGFDGAFDAFVNARVYGCRQLISVCSGRELALLVPPLAQVDPKIPEPFWELVKTCEAVKRSLKHPPPPPDDAEAYKKAVEDEEDRSAAARVLSDLTGLKLSQLLEDDERYCMELCILLRHVRAHQGWSPTSDDQIKLALFTEQTFTLVARQLSKRLREFMVVGDEHEALTAGLSMFSMGA</sequence>
<gene>
    <name evidence="1" type="ORF">AB1Y20_008520</name>
</gene>
<name>A0AB34IU69_PRYPA</name>
<evidence type="ECO:0000313" key="2">
    <source>
        <dbReference type="Proteomes" id="UP001515480"/>
    </source>
</evidence>
<keyword evidence="2" id="KW-1185">Reference proteome</keyword>
<organism evidence="1 2">
    <name type="scientific">Prymnesium parvum</name>
    <name type="common">Toxic golden alga</name>
    <dbReference type="NCBI Taxonomy" id="97485"/>
    <lineage>
        <taxon>Eukaryota</taxon>
        <taxon>Haptista</taxon>
        <taxon>Haptophyta</taxon>
        <taxon>Prymnesiophyceae</taxon>
        <taxon>Prymnesiales</taxon>
        <taxon>Prymnesiaceae</taxon>
        <taxon>Prymnesium</taxon>
    </lineage>
</organism>
<protein>
    <recommendedName>
        <fullName evidence="3">Nuclear pore complex protein</fullName>
    </recommendedName>
</protein>
<dbReference type="AlphaFoldDB" id="A0AB34IU69"/>
<comment type="caution">
    <text evidence="1">The sequence shown here is derived from an EMBL/GenBank/DDBJ whole genome shotgun (WGS) entry which is preliminary data.</text>
</comment>
<evidence type="ECO:0000313" key="1">
    <source>
        <dbReference type="EMBL" id="KAL1504743.1"/>
    </source>
</evidence>
<reference evidence="1 2" key="1">
    <citation type="journal article" date="2024" name="Science">
        <title>Giant polyketide synthase enzymes in the biosynthesis of giant marine polyether toxins.</title>
        <authorList>
            <person name="Fallon T.R."/>
            <person name="Shende V.V."/>
            <person name="Wierzbicki I.H."/>
            <person name="Pendleton A.L."/>
            <person name="Watervoot N.F."/>
            <person name="Auber R.P."/>
            <person name="Gonzalez D.J."/>
            <person name="Wisecaver J.H."/>
            <person name="Moore B.S."/>
        </authorList>
    </citation>
    <scope>NUCLEOTIDE SEQUENCE [LARGE SCALE GENOMIC DNA]</scope>
    <source>
        <strain evidence="1 2">12B1</strain>
    </source>
</reference>
<dbReference type="EMBL" id="JBGBPQ010000019">
    <property type="protein sequence ID" value="KAL1504743.1"/>
    <property type="molecule type" value="Genomic_DNA"/>
</dbReference>
<dbReference type="Proteomes" id="UP001515480">
    <property type="component" value="Unassembled WGS sequence"/>
</dbReference>